<proteinExistence type="predicted"/>
<dbReference type="AlphaFoldDB" id="A0A1F6AXV9"/>
<gene>
    <name evidence="2" type="ORF">A2971_02385</name>
</gene>
<sequence>MLNIKRILLTFSLFLLFFFIVPLDTQAVRLQVQGPVRTGESLFFTAAGTEITDINDNKRRITIEGWNGSEYQIIRSDSGEFCVTDPQLKAGVGTRWPMRASGSHRITLYDNCSGGVQWDSKTFTVEEEGGLVEDGQCDLNNDRCPDGTKCSEIFGPPAPGETITPLCLRSGDGNGPVELGESCSPNPDSLTTFRCAPPEQCVLDEEGNYTCRAPEYLNPALVDSPCSDDTQERGCASIKTAFGRISTDVGEFVQWVLKFILGIAGGIVTLLIIVSGYRLMTSQGNPEKVQAAREQLTSAIVGLLFIIFSLFILQLITVDILKIPGFTP</sequence>
<dbReference type="InterPro" id="IPR043993">
    <property type="entry name" value="T4SS_pilin"/>
</dbReference>
<feature type="transmembrane region" description="Helical" evidence="1">
    <location>
        <begin position="296"/>
        <end position="316"/>
    </location>
</feature>
<keyword evidence="1" id="KW-0812">Transmembrane</keyword>
<comment type="caution">
    <text evidence="2">The sequence shown here is derived from an EMBL/GenBank/DDBJ whole genome shotgun (WGS) entry which is preliminary data.</text>
</comment>
<evidence type="ECO:0000313" key="3">
    <source>
        <dbReference type="Proteomes" id="UP000178461"/>
    </source>
</evidence>
<dbReference type="Proteomes" id="UP000178461">
    <property type="component" value="Unassembled WGS sequence"/>
</dbReference>
<dbReference type="EMBL" id="MFJW01000022">
    <property type="protein sequence ID" value="OGG29511.1"/>
    <property type="molecule type" value="Genomic_DNA"/>
</dbReference>
<name>A0A1F6AXV9_9BACT</name>
<reference evidence="2 3" key="1">
    <citation type="journal article" date="2016" name="Nat. Commun.">
        <title>Thousands of microbial genomes shed light on interconnected biogeochemical processes in an aquifer system.</title>
        <authorList>
            <person name="Anantharaman K."/>
            <person name="Brown C.T."/>
            <person name="Hug L.A."/>
            <person name="Sharon I."/>
            <person name="Castelle C.J."/>
            <person name="Probst A.J."/>
            <person name="Thomas B.C."/>
            <person name="Singh A."/>
            <person name="Wilkins M.J."/>
            <person name="Karaoz U."/>
            <person name="Brodie E.L."/>
            <person name="Williams K.H."/>
            <person name="Hubbard S.S."/>
            <person name="Banfield J.F."/>
        </authorList>
    </citation>
    <scope>NUCLEOTIDE SEQUENCE [LARGE SCALE GENOMIC DNA]</scope>
</reference>
<protein>
    <submittedName>
        <fullName evidence="2">Uncharacterized protein</fullName>
    </submittedName>
</protein>
<feature type="transmembrane region" description="Helical" evidence="1">
    <location>
        <begin position="255"/>
        <end position="275"/>
    </location>
</feature>
<evidence type="ECO:0000313" key="2">
    <source>
        <dbReference type="EMBL" id="OGG29511.1"/>
    </source>
</evidence>
<accession>A0A1F6AXV9</accession>
<organism evidence="2 3">
    <name type="scientific">Candidatus Gottesmanbacteria bacterium RIFCSPLOWO2_01_FULL_46_21</name>
    <dbReference type="NCBI Taxonomy" id="1798393"/>
    <lineage>
        <taxon>Bacteria</taxon>
        <taxon>Candidatus Gottesmaniibacteriota</taxon>
    </lineage>
</organism>
<dbReference type="Pfam" id="PF18895">
    <property type="entry name" value="T4SS_pilin"/>
    <property type="match status" value="1"/>
</dbReference>
<keyword evidence="1" id="KW-0472">Membrane</keyword>
<evidence type="ECO:0000256" key="1">
    <source>
        <dbReference type="SAM" id="Phobius"/>
    </source>
</evidence>
<keyword evidence="1" id="KW-1133">Transmembrane helix</keyword>